<dbReference type="RefSeq" id="WP_130615873.1">
    <property type="nucleotide sequence ID" value="NZ_SGIU01000003.1"/>
</dbReference>
<dbReference type="OrthoDB" id="1420916at2"/>
<protein>
    <submittedName>
        <fullName evidence="4">Anti-sigma factor</fullName>
    </submittedName>
</protein>
<name>A0A4Q8QEC4_9FLAO</name>
<evidence type="ECO:0000313" key="5">
    <source>
        <dbReference type="Proteomes" id="UP000291981"/>
    </source>
</evidence>
<keyword evidence="2" id="KW-1133">Transmembrane helix</keyword>
<comment type="caution">
    <text evidence="4">The sequence shown here is derived from an EMBL/GenBank/DDBJ whole genome shotgun (WGS) entry which is preliminary data.</text>
</comment>
<gene>
    <name evidence="4" type="ORF">EW142_16310</name>
</gene>
<feature type="transmembrane region" description="Helical" evidence="2">
    <location>
        <begin position="80"/>
        <end position="103"/>
    </location>
</feature>
<accession>A0A4Q8QEC4</accession>
<evidence type="ECO:0000256" key="1">
    <source>
        <dbReference type="SAM" id="Coils"/>
    </source>
</evidence>
<keyword evidence="2" id="KW-0812">Transmembrane</keyword>
<dbReference type="GO" id="GO:0006417">
    <property type="term" value="P:regulation of translation"/>
    <property type="evidence" value="ECO:0007669"/>
    <property type="project" value="TreeGrafter"/>
</dbReference>
<proteinExistence type="predicted"/>
<keyword evidence="5" id="KW-1185">Reference proteome</keyword>
<evidence type="ECO:0000259" key="3">
    <source>
        <dbReference type="Pfam" id="PF10099"/>
    </source>
</evidence>
<keyword evidence="1" id="KW-0175">Coiled coil</keyword>
<dbReference type="PANTHER" id="PTHR37461">
    <property type="entry name" value="ANTI-SIGMA-K FACTOR RSKA"/>
    <property type="match status" value="1"/>
</dbReference>
<dbReference type="AlphaFoldDB" id="A0A4Q8QEC4"/>
<dbReference type="Pfam" id="PF10099">
    <property type="entry name" value="RskA_C"/>
    <property type="match status" value="1"/>
</dbReference>
<dbReference type="PANTHER" id="PTHR37461:SF1">
    <property type="entry name" value="ANTI-SIGMA-K FACTOR RSKA"/>
    <property type="match status" value="1"/>
</dbReference>
<organism evidence="4 5">
    <name type="scientific">Flagellimonas allohymeniacidonis</name>
    <dbReference type="NCBI Taxonomy" id="2517819"/>
    <lineage>
        <taxon>Bacteria</taxon>
        <taxon>Pseudomonadati</taxon>
        <taxon>Bacteroidota</taxon>
        <taxon>Flavobacteriia</taxon>
        <taxon>Flavobacteriales</taxon>
        <taxon>Flavobacteriaceae</taxon>
        <taxon>Flagellimonas</taxon>
    </lineage>
</organism>
<dbReference type="InterPro" id="IPR051474">
    <property type="entry name" value="Anti-sigma-K/W_factor"/>
</dbReference>
<feature type="coiled-coil region" evidence="1">
    <location>
        <begin position="106"/>
        <end position="133"/>
    </location>
</feature>
<dbReference type="InterPro" id="IPR018764">
    <property type="entry name" value="RskA_C"/>
</dbReference>
<dbReference type="Proteomes" id="UP000291981">
    <property type="component" value="Unassembled WGS sequence"/>
</dbReference>
<sequence>MEKKRILEDGLLEQYLTGELSSELHDLVEKALQEDADLKAQFDALEEDFQRMGLEQAITPPEHVRTNLQKRLEQTERRKLNWFPLSIAAGLALIFALSAFWLYGRWQNAENKLNSLQSQTTELQKRIETLESDYQLTSTHLESINNVDVVPLVLYGNHRAPNAKAVAYINHKSKLVIINPKGLPSLPENKTYQMWSDVEGVMIDMGTLSTDEELITLKYIDNAESLNITIEPVGGNDHPTVEQLVSYLSI</sequence>
<dbReference type="GO" id="GO:0005886">
    <property type="term" value="C:plasma membrane"/>
    <property type="evidence" value="ECO:0007669"/>
    <property type="project" value="InterPro"/>
</dbReference>
<keyword evidence="2" id="KW-0472">Membrane</keyword>
<dbReference type="GO" id="GO:0016989">
    <property type="term" value="F:sigma factor antagonist activity"/>
    <property type="evidence" value="ECO:0007669"/>
    <property type="project" value="TreeGrafter"/>
</dbReference>
<evidence type="ECO:0000313" key="4">
    <source>
        <dbReference type="EMBL" id="TAI46639.1"/>
    </source>
</evidence>
<evidence type="ECO:0000256" key="2">
    <source>
        <dbReference type="SAM" id="Phobius"/>
    </source>
</evidence>
<reference evidence="4 5" key="1">
    <citation type="submission" date="2019-02" db="EMBL/GenBank/DDBJ databases">
        <title>Draft genome sequence of Muricauda sp. 176CP4-71.</title>
        <authorList>
            <person name="Park J.-S."/>
        </authorList>
    </citation>
    <scope>NUCLEOTIDE SEQUENCE [LARGE SCALE GENOMIC DNA]</scope>
    <source>
        <strain evidence="4 5">176CP4-71</strain>
    </source>
</reference>
<feature type="domain" description="Anti-sigma K factor RskA C-terminal" evidence="3">
    <location>
        <begin position="90"/>
        <end position="240"/>
    </location>
</feature>
<dbReference type="EMBL" id="SGIU01000003">
    <property type="protein sequence ID" value="TAI46639.1"/>
    <property type="molecule type" value="Genomic_DNA"/>
</dbReference>